<reference evidence="2 3" key="1">
    <citation type="submission" date="2015-04" db="EMBL/GenBank/DDBJ databases">
        <title>Genome sequence of aromatic hydrocarbons-degrading Sphingobium chungbukense DJ77.</title>
        <authorList>
            <person name="Kim Y.-C."/>
            <person name="Chae J.-C."/>
        </authorList>
    </citation>
    <scope>NUCLEOTIDE SEQUENCE [LARGE SCALE GENOMIC DNA]</scope>
    <source>
        <strain evidence="2 3">DJ77</strain>
    </source>
</reference>
<proteinExistence type="predicted"/>
<evidence type="ECO:0000313" key="2">
    <source>
        <dbReference type="EMBL" id="KKW92745.1"/>
    </source>
</evidence>
<protein>
    <recommendedName>
        <fullName evidence="4">YbjN domain-containing protein</fullName>
    </recommendedName>
</protein>
<accession>A0A0M3ASC7</accession>
<sequence length="169" mass="18374">MKRIAMAVAMGIVATASPSWAADADPCGDGLVCASDPQSVVRALQAEGYKAALDKSKTTGNPLIESAANGYNFTIFFYECEQAKKCGSLQFQLSFEDDGGNTPELANKWNKDKRFSQMSVWDDHSLALAYDVTTVGGLNQKNFADVIDWWAVMLGEAAKFFKENPVKGK</sequence>
<organism evidence="2 3">
    <name type="scientific">Sphingobium chungbukense</name>
    <dbReference type="NCBI Taxonomy" id="56193"/>
    <lineage>
        <taxon>Bacteria</taxon>
        <taxon>Pseudomonadati</taxon>
        <taxon>Pseudomonadota</taxon>
        <taxon>Alphaproteobacteria</taxon>
        <taxon>Sphingomonadales</taxon>
        <taxon>Sphingomonadaceae</taxon>
        <taxon>Sphingobium</taxon>
    </lineage>
</organism>
<dbReference type="Proteomes" id="UP000033874">
    <property type="component" value="Unassembled WGS sequence"/>
</dbReference>
<evidence type="ECO:0000313" key="3">
    <source>
        <dbReference type="Proteomes" id="UP000033874"/>
    </source>
</evidence>
<dbReference type="CDD" id="cd17511">
    <property type="entry name" value="YbjN_AmyR-like"/>
    <property type="match status" value="1"/>
</dbReference>
<evidence type="ECO:0000256" key="1">
    <source>
        <dbReference type="SAM" id="SignalP"/>
    </source>
</evidence>
<evidence type="ECO:0008006" key="4">
    <source>
        <dbReference type="Google" id="ProtNLM"/>
    </source>
</evidence>
<name>A0A0M3ASC7_9SPHN</name>
<gene>
    <name evidence="2" type="ORF">YP76_07425</name>
</gene>
<keyword evidence="3" id="KW-1185">Reference proteome</keyword>
<feature type="signal peptide" evidence="1">
    <location>
        <begin position="1"/>
        <end position="21"/>
    </location>
</feature>
<dbReference type="EMBL" id="LBIC01000003">
    <property type="protein sequence ID" value="KKW92745.1"/>
    <property type="molecule type" value="Genomic_DNA"/>
</dbReference>
<dbReference type="AlphaFoldDB" id="A0A0M3ASC7"/>
<keyword evidence="1" id="KW-0732">Signal</keyword>
<dbReference type="PATRIC" id="fig|56193.3.peg.1534"/>
<comment type="caution">
    <text evidence="2">The sequence shown here is derived from an EMBL/GenBank/DDBJ whole genome shotgun (WGS) entry which is preliminary data.</text>
</comment>
<feature type="chain" id="PRO_5005650567" description="YbjN domain-containing protein" evidence="1">
    <location>
        <begin position="22"/>
        <end position="169"/>
    </location>
</feature>
<dbReference type="InterPro" id="IPR019660">
    <property type="entry name" value="Put_sensory_transdc_reg_YbjN"/>
</dbReference>
<dbReference type="Pfam" id="PF10722">
    <property type="entry name" value="YbjN"/>
    <property type="match status" value="1"/>
</dbReference>
<dbReference type="STRING" id="56193.YP76_07425"/>
<dbReference type="RefSeq" id="WP_046762960.1">
    <property type="nucleotide sequence ID" value="NZ_LBIC01000003.1"/>
</dbReference>